<feature type="compositionally biased region" description="Acidic residues" evidence="1">
    <location>
        <begin position="1332"/>
        <end position="1345"/>
    </location>
</feature>
<dbReference type="EMBL" id="BDIP01000228">
    <property type="protein sequence ID" value="GIQ80725.1"/>
    <property type="molecule type" value="Genomic_DNA"/>
</dbReference>
<sequence>WLVKTIRQRDNTSVLPVIPIQSFSLCPDMDLSPGNREPDRDTGRGGEWGEGIPLAERGRGEVVAKQLLRDKDDGIWCYEHAIESAISPAHQIWGILGLSEVASASELGQACNQFLGTHAQLCKQNKGLDEIPHHMLSFGVASSKHHSATGIVDQDGLMSTVTQFLTGVVEGIRTIVHEIGNRDLSELSLKRSALCLSDIVTPKRVERQPASSIATMASDLLSNVRSTVPESMQRSGMGEEGAVPFTRLRDVMPVRLQKLLADYHLMLGDTHQANIHLQTAQRTQVPGLDPVWEASLLVSKATSLYLSNGRVGGRKGQETRVSNDVLIAWIGDAATQFSALRLHYHAAKCRLLQCLLHLNLQSVPSTPKDADMQLKRLPPEEVSAAFDALHRSCEAMLHMHPGPCGLGMLLLGGRVADMFGYTRRAALYTTMAYRTVTDKIARDVVARYGQGDLLRGLACLGHRLHGVGQHALQVARTQDSLSRGHQRTGTGISAAGDASEEKGKRRPRPSWSVLDGMVSDLYGSLLADRFPSLRFLLLNGLLGTSSNPSPSAPLSPSLSSSSAAVPQVLRTQKGSSLLNQCTGLVPSLQMPESVTPRVPFVLHAAAVPPTPPLRAIPQSSGSVLLVHATDGTERDERVLFSSVDTCRIGVTVGPFLADQPITITGIVCRRLRAEEEEPREGDLRDYGTDIVKVWPTTLSPPLPTPHKRIVVIPPLVKHRHDYTVTALIGGMLQGPVSMPLPSPRPVISIVPPTSILRLSAAAYSDPLLASSLDRGLNGPSDEFKTDVFSRYSVENIGRAIPEPSDAQIPVVPNGTRLIAYHFNTHTASMHAASAPGSGNRVSRRVRIRGIGSMSSTAAFPPEWNKEIVRQSSASDGALARLIPYAVAVFGEGHRETERDSEVVQVVDGGERGMSLLSAKDGLEEEMLREHGMDPESGEIVLYLAVTGGTERTEFEFHFVYAEGVEGPDGEVVEYERSIPVRLTAYPMPGPTVTGCTVSLSAQFLTCVLSVSNTIAEGDTSSSITIFPSALPLPDKVRWASPLPLHLPSRRSTARAVLTIETEAISDLAVTGDAYRTHSRTLSQPTPLSLAEGDREGLVGKVTQHVLDRLSSLLSLSWAPTPSGPVDVTHLRDRWDLPIPVETLSLHPPDCLLTRLPRPVSISLVCQEGASVGEDIEVHVDIQTCVKGGSEWVGLLLGYPIHVQLSLEAEAASPFGVVSHSLTLKKHTHSLGGLGHARRVSFSLAGPTAPGPQVVKVVSRVATQSIAYTEEESVTVDYTPMVGEGAASPGAVSLSLSGSLHRGMSSTGRRARDGDGGLGVYSGTVPSGVAEGTDTDTDGSDSDSEAGSDTSVLVSSE</sequence>
<protein>
    <submittedName>
        <fullName evidence="2">Uncharacterized protein</fullName>
    </submittedName>
</protein>
<feature type="region of interest" description="Disordered" evidence="1">
    <location>
        <begin position="477"/>
        <end position="510"/>
    </location>
</feature>
<evidence type="ECO:0000313" key="3">
    <source>
        <dbReference type="Proteomes" id="UP000265618"/>
    </source>
</evidence>
<feature type="region of interest" description="Disordered" evidence="1">
    <location>
        <begin position="1297"/>
        <end position="1356"/>
    </location>
</feature>
<organism evidence="2 3">
    <name type="scientific">Kipferlia bialata</name>
    <dbReference type="NCBI Taxonomy" id="797122"/>
    <lineage>
        <taxon>Eukaryota</taxon>
        <taxon>Metamonada</taxon>
        <taxon>Carpediemonas-like organisms</taxon>
        <taxon>Kipferlia</taxon>
    </lineage>
</organism>
<comment type="caution">
    <text evidence="2">The sequence shown here is derived from an EMBL/GenBank/DDBJ whole genome shotgun (WGS) entry which is preliminary data.</text>
</comment>
<reference evidence="2 3" key="1">
    <citation type="journal article" date="2018" name="PLoS ONE">
        <title>The draft genome of Kipferlia bialata reveals reductive genome evolution in fornicate parasites.</title>
        <authorList>
            <person name="Tanifuji G."/>
            <person name="Takabayashi S."/>
            <person name="Kume K."/>
            <person name="Takagi M."/>
            <person name="Nakayama T."/>
            <person name="Kamikawa R."/>
            <person name="Inagaki Y."/>
            <person name="Hashimoto T."/>
        </authorList>
    </citation>
    <scope>NUCLEOTIDE SEQUENCE [LARGE SCALE GENOMIC DNA]</scope>
    <source>
        <strain evidence="2">NY0173</strain>
    </source>
</reference>
<gene>
    <name evidence="2" type="ORF">KIPB_001564</name>
</gene>
<feature type="compositionally biased region" description="Polar residues" evidence="1">
    <location>
        <begin position="477"/>
        <end position="491"/>
    </location>
</feature>
<evidence type="ECO:0000256" key="1">
    <source>
        <dbReference type="SAM" id="MobiDB-lite"/>
    </source>
</evidence>
<dbReference type="Proteomes" id="UP000265618">
    <property type="component" value="Unassembled WGS sequence"/>
</dbReference>
<evidence type="ECO:0000313" key="2">
    <source>
        <dbReference type="EMBL" id="GIQ80725.1"/>
    </source>
</evidence>
<accession>A0A9K3CR12</accession>
<feature type="non-terminal residue" evidence="2">
    <location>
        <position position="1"/>
    </location>
</feature>
<feature type="region of interest" description="Disordered" evidence="1">
    <location>
        <begin position="29"/>
        <end position="52"/>
    </location>
</feature>
<name>A0A9K3CR12_9EUKA</name>
<keyword evidence="3" id="KW-1185">Reference proteome</keyword>
<proteinExistence type="predicted"/>